<reference evidence="1" key="1">
    <citation type="submission" date="2022-09" db="EMBL/GenBank/DDBJ databases">
        <title>Fusarium specimens isolated from Avocado Roots.</title>
        <authorList>
            <person name="Stajich J."/>
            <person name="Roper C."/>
            <person name="Heimlech-Rivalta G."/>
        </authorList>
    </citation>
    <scope>NUCLEOTIDE SEQUENCE</scope>
    <source>
        <strain evidence="1">CF00136</strain>
    </source>
</reference>
<gene>
    <name evidence="1" type="ORF">NW762_009078</name>
</gene>
<name>A0A9W8RTU8_9HYPO</name>
<keyword evidence="2" id="KW-1185">Reference proteome</keyword>
<dbReference type="InterPro" id="IPR036291">
    <property type="entry name" value="NAD(P)-bd_dom_sf"/>
</dbReference>
<dbReference type="Gene3D" id="3.40.50.720">
    <property type="entry name" value="NAD(P)-binding Rossmann-like Domain"/>
    <property type="match status" value="1"/>
</dbReference>
<dbReference type="PANTHER" id="PTHR45458">
    <property type="entry name" value="SHORT-CHAIN DEHYDROGENASE/REDUCTASE SDR"/>
    <property type="match status" value="1"/>
</dbReference>
<sequence length="273" mass="29377">MPSYVITGASRGLGFEFISQLSSDSNNTVIGFVRNKQATDERVQREVPGRSNLHIVRGDPGSYESLKEAVDETAKITGGSLDYVIANAAMQGEWSSYDPLGVLGKDPKRLEEDLLEHYKVNVVGNIHLFNLTVPLLKKGQAKKAIAISSGMADIDMISQFAVTDGGPYTISKGALNVAVAKFDAEFRKEGILFMTISPGFVSTGNNVAAELSPEQLEGLKAMMGRFKAYAPHFEGPITAQESVTKVRSVIDNASIEAGSGGSFVSHFGNKQWL</sequence>
<dbReference type="AlphaFoldDB" id="A0A9W8RTU8"/>
<dbReference type="InterPro" id="IPR052184">
    <property type="entry name" value="SDR_enzymes"/>
</dbReference>
<dbReference type="PRINTS" id="PR00081">
    <property type="entry name" value="GDHRDH"/>
</dbReference>
<dbReference type="GO" id="GO:0016616">
    <property type="term" value="F:oxidoreductase activity, acting on the CH-OH group of donors, NAD or NADP as acceptor"/>
    <property type="evidence" value="ECO:0007669"/>
    <property type="project" value="TreeGrafter"/>
</dbReference>
<evidence type="ECO:0008006" key="3">
    <source>
        <dbReference type="Google" id="ProtNLM"/>
    </source>
</evidence>
<dbReference type="Proteomes" id="UP001152049">
    <property type="component" value="Unassembled WGS sequence"/>
</dbReference>
<dbReference type="PANTHER" id="PTHR45458:SF3">
    <property type="entry name" value="CHAIN DEHYDROGENASE (ATSC), PUTATIVE-RELATED"/>
    <property type="match status" value="1"/>
</dbReference>
<comment type="caution">
    <text evidence="1">The sequence shown here is derived from an EMBL/GenBank/DDBJ whole genome shotgun (WGS) entry which is preliminary data.</text>
</comment>
<dbReference type="SUPFAM" id="SSF51735">
    <property type="entry name" value="NAD(P)-binding Rossmann-fold domains"/>
    <property type="match status" value="1"/>
</dbReference>
<organism evidence="1 2">
    <name type="scientific">Fusarium torreyae</name>
    <dbReference type="NCBI Taxonomy" id="1237075"/>
    <lineage>
        <taxon>Eukaryota</taxon>
        <taxon>Fungi</taxon>
        <taxon>Dikarya</taxon>
        <taxon>Ascomycota</taxon>
        <taxon>Pezizomycotina</taxon>
        <taxon>Sordariomycetes</taxon>
        <taxon>Hypocreomycetidae</taxon>
        <taxon>Hypocreales</taxon>
        <taxon>Nectriaceae</taxon>
        <taxon>Fusarium</taxon>
    </lineage>
</organism>
<proteinExistence type="predicted"/>
<dbReference type="Pfam" id="PF00106">
    <property type="entry name" value="adh_short"/>
    <property type="match status" value="1"/>
</dbReference>
<dbReference type="EMBL" id="JAOQAZ010000019">
    <property type="protein sequence ID" value="KAJ4256004.1"/>
    <property type="molecule type" value="Genomic_DNA"/>
</dbReference>
<dbReference type="InterPro" id="IPR002347">
    <property type="entry name" value="SDR_fam"/>
</dbReference>
<evidence type="ECO:0000313" key="2">
    <source>
        <dbReference type="Proteomes" id="UP001152049"/>
    </source>
</evidence>
<evidence type="ECO:0000313" key="1">
    <source>
        <dbReference type="EMBL" id="KAJ4256004.1"/>
    </source>
</evidence>
<protein>
    <recommendedName>
        <fullName evidence="3">NAD(P)-binding protein</fullName>
    </recommendedName>
</protein>
<dbReference type="OrthoDB" id="7289984at2759"/>
<accession>A0A9W8RTU8</accession>